<feature type="transmembrane region" description="Helical" evidence="7">
    <location>
        <begin position="140"/>
        <end position="158"/>
    </location>
</feature>
<evidence type="ECO:0000256" key="1">
    <source>
        <dbReference type="ARBA" id="ARBA00004651"/>
    </source>
</evidence>
<organism evidence="9 10">
    <name type="scientific">Anaerosalibacter massiliensis</name>
    <dbReference type="NCBI Taxonomy" id="1347392"/>
    <lineage>
        <taxon>Bacteria</taxon>
        <taxon>Bacillati</taxon>
        <taxon>Bacillota</taxon>
        <taxon>Tissierellia</taxon>
        <taxon>Tissierellales</taxon>
        <taxon>Sporanaerobacteraceae</taxon>
        <taxon>Anaerosalibacter</taxon>
    </lineage>
</organism>
<dbReference type="Pfam" id="PF01757">
    <property type="entry name" value="Acyl_transf_3"/>
    <property type="match status" value="1"/>
</dbReference>
<evidence type="ECO:0000256" key="4">
    <source>
        <dbReference type="ARBA" id="ARBA00022692"/>
    </source>
</evidence>
<keyword evidence="9" id="KW-0808">Transferase</keyword>
<name>A0A9X2S4A9_9FIRM</name>
<keyword evidence="6 7" id="KW-0472">Membrane</keyword>
<dbReference type="PANTHER" id="PTHR40074:SF2">
    <property type="entry name" value="O-ACETYLTRANSFERASE WECH"/>
    <property type="match status" value="1"/>
</dbReference>
<keyword evidence="5 7" id="KW-1133">Transmembrane helix</keyword>
<feature type="transmembrane region" description="Helical" evidence="7">
    <location>
        <begin position="97"/>
        <end position="120"/>
    </location>
</feature>
<reference evidence="9" key="1">
    <citation type="submission" date="2022-07" db="EMBL/GenBank/DDBJ databases">
        <title>Enhanced cultured diversity of the mouse gut microbiota enables custom-made synthetic communities.</title>
        <authorList>
            <person name="Afrizal A."/>
        </authorList>
    </citation>
    <scope>NUCLEOTIDE SEQUENCE</scope>
    <source>
        <strain evidence="9">DSM 29482</strain>
    </source>
</reference>
<gene>
    <name evidence="9" type="ORF">NSA23_05445</name>
</gene>
<feature type="transmembrane region" description="Helical" evidence="7">
    <location>
        <begin position="257"/>
        <end position="276"/>
    </location>
</feature>
<evidence type="ECO:0000313" key="10">
    <source>
        <dbReference type="Proteomes" id="UP001142078"/>
    </source>
</evidence>
<proteinExistence type="inferred from homology"/>
<sequence>MVTQIRKRYNLDYINILRILALVLVILAHSSAVYTGAWGFKLVNNKSESIKYITKYFETIRMPLFVFISGYLYHFNRVKLNKYNSFSRFLRNKAKRLLIPYLMTGIFFMIPVQMIFNIYSDNEGYFYKAFNEILLGNMPGHLWFLLALFHMTIIFYLVEKYLKDNNIDLNPISIIILLSFIGFLTHNISNIYQIQSSIEYSIYFFIGYIFSENMEYIRNNVGNRRYILLTHALFFNIQYLLLNAVRNRTIYVKWFKFVLKQITSILGITFMFMYSLKFCENTERLNRIMSYNIIRLIDANKFYAYLLHQPVLKVVLVNIGDLNVKPFTVVNILFWSTLFISIFFSIIIKKLKKFLTDVFTNSKYAKIES</sequence>
<dbReference type="GO" id="GO:0009246">
    <property type="term" value="P:enterobacterial common antigen biosynthetic process"/>
    <property type="evidence" value="ECO:0007669"/>
    <property type="project" value="TreeGrafter"/>
</dbReference>
<evidence type="ECO:0000256" key="6">
    <source>
        <dbReference type="ARBA" id="ARBA00023136"/>
    </source>
</evidence>
<dbReference type="EMBL" id="JANJZL010000003">
    <property type="protein sequence ID" value="MCR2043560.1"/>
    <property type="molecule type" value="Genomic_DNA"/>
</dbReference>
<feature type="transmembrane region" description="Helical" evidence="7">
    <location>
        <begin position="170"/>
        <end position="188"/>
    </location>
</feature>
<dbReference type="Proteomes" id="UP001142078">
    <property type="component" value="Unassembled WGS sequence"/>
</dbReference>
<dbReference type="RefSeq" id="WP_257490320.1">
    <property type="nucleotide sequence ID" value="NZ_JANJZL010000003.1"/>
</dbReference>
<feature type="transmembrane region" description="Helical" evidence="7">
    <location>
        <begin position="226"/>
        <end position="245"/>
    </location>
</feature>
<evidence type="ECO:0000259" key="8">
    <source>
        <dbReference type="Pfam" id="PF01757"/>
    </source>
</evidence>
<comment type="similarity">
    <text evidence="2">Belongs to the acyltransferase 3 family.</text>
</comment>
<feature type="transmembrane region" description="Helical" evidence="7">
    <location>
        <begin position="60"/>
        <end position="76"/>
    </location>
</feature>
<dbReference type="GO" id="GO:0016413">
    <property type="term" value="F:O-acetyltransferase activity"/>
    <property type="evidence" value="ECO:0007669"/>
    <property type="project" value="TreeGrafter"/>
</dbReference>
<dbReference type="InterPro" id="IPR002656">
    <property type="entry name" value="Acyl_transf_3_dom"/>
</dbReference>
<protein>
    <submittedName>
        <fullName evidence="9">Acyltransferase</fullName>
    </submittedName>
</protein>
<keyword evidence="4 7" id="KW-0812">Transmembrane</keyword>
<evidence type="ECO:0000256" key="3">
    <source>
        <dbReference type="ARBA" id="ARBA00022475"/>
    </source>
</evidence>
<keyword evidence="3" id="KW-1003">Cell membrane</keyword>
<dbReference type="PANTHER" id="PTHR40074">
    <property type="entry name" value="O-ACETYLTRANSFERASE WECH"/>
    <property type="match status" value="1"/>
</dbReference>
<feature type="transmembrane region" description="Helical" evidence="7">
    <location>
        <begin position="16"/>
        <end position="40"/>
    </location>
</feature>
<dbReference type="GO" id="GO:0005886">
    <property type="term" value="C:plasma membrane"/>
    <property type="evidence" value="ECO:0007669"/>
    <property type="project" value="UniProtKB-SubCell"/>
</dbReference>
<keyword evidence="9" id="KW-0012">Acyltransferase</keyword>
<feature type="domain" description="Acyltransferase 3" evidence="8">
    <location>
        <begin position="12"/>
        <end position="345"/>
    </location>
</feature>
<evidence type="ECO:0000256" key="2">
    <source>
        <dbReference type="ARBA" id="ARBA00007400"/>
    </source>
</evidence>
<evidence type="ECO:0000256" key="7">
    <source>
        <dbReference type="SAM" id="Phobius"/>
    </source>
</evidence>
<feature type="transmembrane region" description="Helical" evidence="7">
    <location>
        <begin position="327"/>
        <end position="348"/>
    </location>
</feature>
<dbReference type="AlphaFoldDB" id="A0A9X2S4A9"/>
<keyword evidence="10" id="KW-1185">Reference proteome</keyword>
<evidence type="ECO:0000313" key="9">
    <source>
        <dbReference type="EMBL" id="MCR2043560.1"/>
    </source>
</evidence>
<comment type="subcellular location">
    <subcellularLocation>
        <location evidence="1">Cell membrane</location>
        <topology evidence="1">Multi-pass membrane protein</topology>
    </subcellularLocation>
</comment>
<evidence type="ECO:0000256" key="5">
    <source>
        <dbReference type="ARBA" id="ARBA00022989"/>
    </source>
</evidence>
<accession>A0A9X2S4A9</accession>
<comment type="caution">
    <text evidence="9">The sequence shown here is derived from an EMBL/GenBank/DDBJ whole genome shotgun (WGS) entry which is preliminary data.</text>
</comment>